<dbReference type="InterPro" id="IPR012337">
    <property type="entry name" value="RNaseH-like_sf"/>
</dbReference>
<dbReference type="SUPFAM" id="SSF53098">
    <property type="entry name" value="Ribonuclease H-like"/>
    <property type="match status" value="1"/>
</dbReference>
<sequence>MPPEVSIYEHLFPNLYSKIKVSNLSCDVCIRAKQHRVSFPIQPYKPTHPFTLVHSDVWDPSKVTTSSEKQWFVTFIDDHTRLTWVFLISDKSKVTSIFWGFYHMWRHSSMRKLLVYEVTMVGAQPIFIIIVITQLSLPLELRHASLLVILYTNETINVFIRLLVSTLSPWMSPFLRIIFSFLLVFLKGRVKVVRVKRLIRRNLRKDAGSPTTQPTLVQDSNLLRDQGMTDTIDSHIDSKQSESDRSETTFPENIYSVDTGAVLDREGSDGGNKVIEKVTENNIREDRLENISKYDPFLDFPIALRKGTRFCTEHSIANFVSYKNLSSRFRAFTANLDSTTIPKNIHVAINAESGKLQSWGK</sequence>
<dbReference type="EMBL" id="SSTE01001516">
    <property type="protein sequence ID" value="KAA0065411.1"/>
    <property type="molecule type" value="Genomic_DNA"/>
</dbReference>
<dbReference type="GO" id="GO:0003676">
    <property type="term" value="F:nucleic acid binding"/>
    <property type="evidence" value="ECO:0007669"/>
    <property type="project" value="InterPro"/>
</dbReference>
<keyword evidence="1" id="KW-1133">Transmembrane helix</keyword>
<dbReference type="PANTHER" id="PTHR42648">
    <property type="entry name" value="TRANSPOSASE, PUTATIVE-RELATED"/>
    <property type="match status" value="1"/>
</dbReference>
<name>A0A5A7VI50_CUCMM</name>
<keyword evidence="1" id="KW-0472">Membrane</keyword>
<organism evidence="2 3">
    <name type="scientific">Cucumis melo var. makuwa</name>
    <name type="common">Oriental melon</name>
    <dbReference type="NCBI Taxonomy" id="1194695"/>
    <lineage>
        <taxon>Eukaryota</taxon>
        <taxon>Viridiplantae</taxon>
        <taxon>Streptophyta</taxon>
        <taxon>Embryophyta</taxon>
        <taxon>Tracheophyta</taxon>
        <taxon>Spermatophyta</taxon>
        <taxon>Magnoliopsida</taxon>
        <taxon>eudicotyledons</taxon>
        <taxon>Gunneridae</taxon>
        <taxon>Pentapetalae</taxon>
        <taxon>rosids</taxon>
        <taxon>fabids</taxon>
        <taxon>Cucurbitales</taxon>
        <taxon>Cucurbitaceae</taxon>
        <taxon>Benincaseae</taxon>
        <taxon>Cucumis</taxon>
    </lineage>
</organism>
<gene>
    <name evidence="2" type="ORF">E6C27_scaffold17G00820</name>
</gene>
<evidence type="ECO:0000313" key="2">
    <source>
        <dbReference type="EMBL" id="KAA0065411.1"/>
    </source>
</evidence>
<dbReference type="Proteomes" id="UP000321393">
    <property type="component" value="Unassembled WGS sequence"/>
</dbReference>
<evidence type="ECO:0000256" key="1">
    <source>
        <dbReference type="SAM" id="Phobius"/>
    </source>
</evidence>
<accession>A0A5A7VI50</accession>
<proteinExistence type="predicted"/>
<evidence type="ECO:0000313" key="3">
    <source>
        <dbReference type="Proteomes" id="UP000321393"/>
    </source>
</evidence>
<protein>
    <submittedName>
        <fullName evidence="2">Retrovirus-related Pol polyprotein from transposon TNT 1-94</fullName>
    </submittedName>
</protein>
<comment type="caution">
    <text evidence="2">The sequence shown here is derived from an EMBL/GenBank/DDBJ whole genome shotgun (WGS) entry which is preliminary data.</text>
</comment>
<dbReference type="InterPro" id="IPR039537">
    <property type="entry name" value="Retrotran_Ty1/copia-like"/>
</dbReference>
<dbReference type="AlphaFoldDB" id="A0A5A7VI50"/>
<reference evidence="2 3" key="1">
    <citation type="submission" date="2019-08" db="EMBL/GenBank/DDBJ databases">
        <title>Draft genome sequences of two oriental melons (Cucumis melo L. var makuwa).</title>
        <authorList>
            <person name="Kwon S.-Y."/>
        </authorList>
    </citation>
    <scope>NUCLEOTIDE SEQUENCE [LARGE SCALE GENOMIC DNA]</scope>
    <source>
        <strain evidence="3">cv. SW 3</strain>
        <tissue evidence="2">Leaf</tissue>
    </source>
</reference>
<dbReference type="OrthoDB" id="1750639at2759"/>
<dbReference type="InterPro" id="IPR036397">
    <property type="entry name" value="RNaseH_sf"/>
</dbReference>
<keyword evidence="1" id="KW-0812">Transmembrane</keyword>
<feature type="transmembrane region" description="Helical" evidence="1">
    <location>
        <begin position="170"/>
        <end position="190"/>
    </location>
</feature>
<dbReference type="PANTHER" id="PTHR42648:SF22">
    <property type="entry name" value="REVERSE TRANSCRIPTASE TY1_COPIA-TYPE DOMAIN-CONTAINING PROTEIN"/>
    <property type="match status" value="1"/>
</dbReference>
<dbReference type="Gene3D" id="3.30.420.10">
    <property type="entry name" value="Ribonuclease H-like superfamily/Ribonuclease H"/>
    <property type="match status" value="1"/>
</dbReference>
<feature type="transmembrane region" description="Helical" evidence="1">
    <location>
        <begin position="113"/>
        <end position="137"/>
    </location>
</feature>